<evidence type="ECO:0000313" key="2">
    <source>
        <dbReference type="EMBL" id="EWG47015.1"/>
    </source>
</evidence>
<reference evidence="2 3" key="1">
    <citation type="journal article" date="2010" name="Nature">
        <title>Comparative genomics reveals mobile pathogenicity chromosomes in Fusarium.</title>
        <authorList>
            <person name="Ma L.J."/>
            <person name="van der Does H.C."/>
            <person name="Borkovich K.A."/>
            <person name="Coleman J.J."/>
            <person name="Daboussi M.J."/>
            <person name="Di Pietro A."/>
            <person name="Dufresne M."/>
            <person name="Freitag M."/>
            <person name="Grabherr M."/>
            <person name="Henrissat B."/>
            <person name="Houterman P.M."/>
            <person name="Kang S."/>
            <person name="Shim W.B."/>
            <person name="Woloshuk C."/>
            <person name="Xie X."/>
            <person name="Xu J.R."/>
            <person name="Antoniw J."/>
            <person name="Baker S.E."/>
            <person name="Bluhm B.H."/>
            <person name="Breakspear A."/>
            <person name="Brown D.W."/>
            <person name="Butchko R.A."/>
            <person name="Chapman S."/>
            <person name="Coulson R."/>
            <person name="Coutinho P.M."/>
            <person name="Danchin E.G."/>
            <person name="Diener A."/>
            <person name="Gale L.R."/>
            <person name="Gardiner D.M."/>
            <person name="Goff S."/>
            <person name="Hammond-Kosack K.E."/>
            <person name="Hilburn K."/>
            <person name="Hua-Van A."/>
            <person name="Jonkers W."/>
            <person name="Kazan K."/>
            <person name="Kodira C.D."/>
            <person name="Koehrsen M."/>
            <person name="Kumar L."/>
            <person name="Lee Y.H."/>
            <person name="Li L."/>
            <person name="Manners J.M."/>
            <person name="Miranda-Saavedra D."/>
            <person name="Mukherjee M."/>
            <person name="Park G."/>
            <person name="Park J."/>
            <person name="Park S.Y."/>
            <person name="Proctor R.H."/>
            <person name="Regev A."/>
            <person name="Ruiz-Roldan M.C."/>
            <person name="Sain D."/>
            <person name="Sakthikumar S."/>
            <person name="Sykes S."/>
            <person name="Schwartz D.C."/>
            <person name="Turgeon B.G."/>
            <person name="Wapinski I."/>
            <person name="Yoder O."/>
            <person name="Young S."/>
            <person name="Zeng Q."/>
            <person name="Zhou S."/>
            <person name="Galagan J."/>
            <person name="Cuomo C.A."/>
            <person name="Kistler H.C."/>
            <person name="Rep M."/>
        </authorList>
    </citation>
    <scope>NUCLEOTIDE SEQUENCE [LARGE SCALE GENOMIC DNA]</scope>
    <source>
        <strain evidence="3">M3125 / FGSC 7600</strain>
    </source>
</reference>
<evidence type="ECO:0000256" key="1">
    <source>
        <dbReference type="SAM" id="MobiDB-lite"/>
    </source>
</evidence>
<dbReference type="EMBL" id="CM000585">
    <property type="protein sequence ID" value="EWG47015.1"/>
    <property type="molecule type" value="Genomic_DNA"/>
</dbReference>
<dbReference type="EMBL" id="DS022250">
    <property type="protein sequence ID" value="EWG47015.1"/>
    <property type="molecule type" value="Genomic_DNA"/>
</dbReference>
<accession>W7MHK2</accession>
<dbReference type="HOGENOM" id="CLU_2512809_0_0_1"/>
<dbReference type="GeneID" id="30065088"/>
<dbReference type="VEuPathDB" id="FungiDB:FVEG_07266"/>
<dbReference type="Proteomes" id="UP000009096">
    <property type="component" value="Chromosome 8"/>
</dbReference>
<dbReference type="KEGG" id="fvr:FVEG_07266"/>
<protein>
    <submittedName>
        <fullName evidence="2">Uncharacterized protein</fullName>
    </submittedName>
</protein>
<dbReference type="AlphaFoldDB" id="W7MHK2"/>
<organism evidence="2 3">
    <name type="scientific">Gibberella moniliformis (strain M3125 / FGSC 7600)</name>
    <name type="common">Maize ear and stalk rot fungus</name>
    <name type="synonym">Fusarium verticillioides</name>
    <dbReference type="NCBI Taxonomy" id="334819"/>
    <lineage>
        <taxon>Eukaryota</taxon>
        <taxon>Fungi</taxon>
        <taxon>Dikarya</taxon>
        <taxon>Ascomycota</taxon>
        <taxon>Pezizomycotina</taxon>
        <taxon>Sordariomycetes</taxon>
        <taxon>Hypocreomycetidae</taxon>
        <taxon>Hypocreales</taxon>
        <taxon>Nectriaceae</taxon>
        <taxon>Fusarium</taxon>
        <taxon>Fusarium fujikuroi species complex</taxon>
    </lineage>
</organism>
<sequence length="85" mass="9564">MEEERLKAEAAAIAEEEDYRNSRHDGSKVPSLHSLYFGCCRLDCGLRNGRGSWDCRLCCSPVGSKVFICIHCRVEETELVAEAQK</sequence>
<dbReference type="RefSeq" id="XP_018753206.1">
    <property type="nucleotide sequence ID" value="XM_018895858.1"/>
</dbReference>
<gene>
    <name evidence="2" type="ORF">FVEG_07266</name>
</gene>
<proteinExistence type="predicted"/>
<feature type="region of interest" description="Disordered" evidence="1">
    <location>
        <begin position="1"/>
        <end position="27"/>
    </location>
</feature>
<name>W7MHK2_GIBM7</name>
<evidence type="ECO:0000313" key="3">
    <source>
        <dbReference type="Proteomes" id="UP000009096"/>
    </source>
</evidence>
<keyword evidence="3" id="KW-1185">Reference proteome</keyword>